<dbReference type="InterPro" id="IPR010221">
    <property type="entry name" value="VCBS_dom"/>
</dbReference>
<feature type="domain" description="Cadherin" evidence="5">
    <location>
        <begin position="1998"/>
        <end position="2104"/>
    </location>
</feature>
<feature type="region of interest" description="Disordered" evidence="4">
    <location>
        <begin position="2120"/>
        <end position="2148"/>
    </location>
</feature>
<reference evidence="7" key="1">
    <citation type="journal article" date="2019" name="Int. J. Syst. Evol. Microbiol.">
        <title>The Global Catalogue of Microorganisms (GCM) 10K type strain sequencing project: providing services to taxonomists for standard genome sequencing and annotation.</title>
        <authorList>
            <consortium name="The Broad Institute Genomics Platform"/>
            <consortium name="The Broad Institute Genome Sequencing Center for Infectious Disease"/>
            <person name="Wu L."/>
            <person name="Ma J."/>
        </authorList>
    </citation>
    <scope>NUCLEOTIDE SEQUENCE [LARGE SCALE GENOMIC DNA]</scope>
    <source>
        <strain evidence="7">NBRC 15640</strain>
    </source>
</reference>
<dbReference type="SMART" id="SM00112">
    <property type="entry name" value="CA"/>
    <property type="match status" value="7"/>
</dbReference>
<feature type="domain" description="Cadherin" evidence="5">
    <location>
        <begin position="1167"/>
        <end position="1256"/>
    </location>
</feature>
<feature type="domain" description="Cadherin" evidence="5">
    <location>
        <begin position="1485"/>
        <end position="1585"/>
    </location>
</feature>
<dbReference type="PROSITE" id="PS00330">
    <property type="entry name" value="HEMOLYSIN_CALCIUM"/>
    <property type="match status" value="2"/>
</dbReference>
<dbReference type="GO" id="GO:0007156">
    <property type="term" value="P:homophilic cell adhesion via plasma membrane adhesion molecules"/>
    <property type="evidence" value="ECO:0007669"/>
    <property type="project" value="InterPro"/>
</dbReference>
<feature type="region of interest" description="Disordered" evidence="4">
    <location>
        <begin position="2797"/>
        <end position="2839"/>
    </location>
</feature>
<feature type="region of interest" description="Disordered" evidence="4">
    <location>
        <begin position="3110"/>
        <end position="3157"/>
    </location>
</feature>
<dbReference type="PANTHER" id="PTHR24026:SF126">
    <property type="entry name" value="PROTOCADHERIN FAT 4"/>
    <property type="match status" value="1"/>
</dbReference>
<feature type="region of interest" description="Disordered" evidence="4">
    <location>
        <begin position="2003"/>
        <end position="2025"/>
    </location>
</feature>
<proteinExistence type="predicted"/>
<gene>
    <name evidence="6" type="primary">rtxA1</name>
    <name evidence="6" type="ORF">GCM10007932_42190</name>
</gene>
<dbReference type="InterPro" id="IPR040853">
    <property type="entry name" value="RapA2_cadherin-like"/>
</dbReference>
<protein>
    <submittedName>
        <fullName evidence="6">RTX toxin</fullName>
    </submittedName>
</protein>
<feature type="domain" description="Cadherin" evidence="5">
    <location>
        <begin position="1258"/>
        <end position="1371"/>
    </location>
</feature>
<dbReference type="NCBIfam" id="TIGR01965">
    <property type="entry name" value="VCBS_repeat"/>
    <property type="match status" value="30"/>
</dbReference>
<dbReference type="SUPFAM" id="SSF51120">
    <property type="entry name" value="beta-Roll"/>
    <property type="match status" value="1"/>
</dbReference>
<evidence type="ECO:0000313" key="6">
    <source>
        <dbReference type="EMBL" id="GLQ74857.1"/>
    </source>
</evidence>
<feature type="compositionally biased region" description="Polar residues" evidence="4">
    <location>
        <begin position="2461"/>
        <end position="2470"/>
    </location>
</feature>
<dbReference type="InterPro" id="IPR018511">
    <property type="entry name" value="Hemolysin-typ_Ca-bd_CS"/>
</dbReference>
<feature type="compositionally biased region" description="Low complexity" evidence="4">
    <location>
        <begin position="2004"/>
        <end position="2017"/>
    </location>
</feature>
<dbReference type="Proteomes" id="UP001156690">
    <property type="component" value="Unassembled WGS sequence"/>
</dbReference>
<keyword evidence="1" id="KW-0812">Transmembrane</keyword>
<name>A0AAV5NW79_9VIBR</name>
<keyword evidence="3" id="KW-0472">Membrane</keyword>
<accession>A0AAV5NW79</accession>
<organism evidence="6 7">
    <name type="scientific">Vibrio penaeicida</name>
    <dbReference type="NCBI Taxonomy" id="104609"/>
    <lineage>
        <taxon>Bacteria</taxon>
        <taxon>Pseudomonadati</taxon>
        <taxon>Pseudomonadota</taxon>
        <taxon>Gammaproteobacteria</taxon>
        <taxon>Vibrionales</taxon>
        <taxon>Vibrionaceae</taxon>
        <taxon>Vibrio</taxon>
    </lineage>
</organism>
<evidence type="ECO:0000256" key="3">
    <source>
        <dbReference type="ARBA" id="ARBA00022989"/>
    </source>
</evidence>
<feature type="compositionally biased region" description="Polar residues" evidence="4">
    <location>
        <begin position="3115"/>
        <end position="3136"/>
    </location>
</feature>
<evidence type="ECO:0000259" key="5">
    <source>
        <dbReference type="PROSITE" id="PS50268"/>
    </source>
</evidence>
<dbReference type="RefSeq" id="WP_224055403.1">
    <property type="nucleotide sequence ID" value="NZ_AP025144.1"/>
</dbReference>
<dbReference type="InterPro" id="IPR001343">
    <property type="entry name" value="Hemolysn_Ca-bd"/>
</dbReference>
<comment type="caution">
    <text evidence="6">The sequence shown here is derived from an EMBL/GenBank/DDBJ whole genome shotgun (WGS) entry which is preliminary data.</text>
</comment>
<dbReference type="GO" id="GO:0005509">
    <property type="term" value="F:calcium ion binding"/>
    <property type="evidence" value="ECO:0007669"/>
    <property type="project" value="InterPro"/>
</dbReference>
<keyword evidence="7" id="KW-1185">Reference proteome</keyword>
<feature type="region of interest" description="Disordered" evidence="4">
    <location>
        <begin position="2441"/>
        <end position="2470"/>
    </location>
</feature>
<keyword evidence="3" id="KW-1133">Transmembrane helix</keyword>
<dbReference type="InterPro" id="IPR002126">
    <property type="entry name" value="Cadherin-like_dom"/>
</dbReference>
<dbReference type="Gene3D" id="2.60.40.10">
    <property type="entry name" value="Immunoglobulins"/>
    <property type="match status" value="24"/>
</dbReference>
<feature type="compositionally biased region" description="Low complexity" evidence="4">
    <location>
        <begin position="3137"/>
        <end position="3151"/>
    </location>
</feature>
<dbReference type="PANTHER" id="PTHR24026">
    <property type="entry name" value="FAT ATYPICAL CADHERIN-RELATED"/>
    <property type="match status" value="1"/>
</dbReference>
<evidence type="ECO:0000256" key="1">
    <source>
        <dbReference type="ARBA" id="ARBA00022692"/>
    </source>
</evidence>
<sequence length="3760" mass="393461">MAAFSPLFSAGLSALGKVIVIDTRGDLKIVSEDYALLPGEVFVAIDDEVVLAELPVKEAEPELSTDIDQILATIESGQDPTLLVDFASAAGVEPPSKEKILIIDIAGNIKIVPANTVLLAGEIVLQDESGLLLFSESDLPATSIVGDDGELIALDTDPEIDQIFAALEAGEDPTQIEELAPAAGGGAGGSSIGLSGEIERTDAQVLASTSFDTSGIQSQGLSETQSLSLLNLLQIAAINQLPSAQNFNAALDEDTSIVGQVLATDADLPPGASLTYSTTSTAVGLTFNTDGSYTFDASSYDSLSEGEELVITIPYTATDNLGGSGSGTLTITITGTNDAPVAQAESFSVNEDETFSGQMDATDIDLPTGSVLSFSLTDTIEGLTFNDDGSYTFDASSYDYLQEGETLAIPVTVTVTDEAGGTDTAILTITVLGTNDASTVSADTRTLTETNSVLTSSGTLTSIDVDGPDNSFTANTTTNDFGTFVIDADGNWTFSSNGAFDHLRVGEEASFTYPVTTTDGTASSVEITIQGTNDLPVVEERLGGWTQEDSTTRIVKNLVVQDLDNDNHTFAVVGGTAPADSVGIFNINAEGVWTFELIPGKADYLKEGQKLFETYQVKVTDEDGGETTVEILIGIKGTNDASVVSSDSATLVETDSVLTSSGTLTSTDVDGPDNSFVANTITNALGTFVIDESGNWTFTASSTFDHLRVGENESFTYPVTTADGTTSSVEITIQGTNDLPVVEERLGGWTQEDSTTRIVKNLVVQDLDNDNHTFAVVGGTAPADSVGIFNINAEGVWTFELIPGKADYLKEGQKLFETYQVKVTDEDGGETTVEILIGIKGTNDASVVSSDSVTLVETDSVLTSSGTLTSTDVDGPDNSFTANTITNALGTFVIDESGNWTFTAGSTFDHLRVGENESFTYPVTTADGTTSSVEITIQGTNDLPVVEERLGGWTQEDSTTRIVKNLVVQDLDNDNHTFAVVGGTAPADSVGLFNINTEGVWTFELIPGKADYLKEGQKLFETYQVKVTDEDGGETTVEILIGIKGTNDASVVSSDSVTLVETDSVLTSSGTLTSTDVDGPDNSYVANTITNALGTFVIDESGNWTFTASSTFDHLRVGESESFTYPVTTTDGTASSVEITIQGTNDLPVVEERLGGWTQEDSTTRIVKNLVVQDLDNDNHTFAVVGGTAPADSVGIFKINAEGVWTFELIPGKADYLKEGQKLFETYQVKVTDEDGGETTVEVLIGIKGTNDVPVIDSTVDMTGSVVEDTVGSGLATGQLVASDPDNDTSPNTDLTWSDVSTHPSQFGHFGVDSATGEWTFQINNSLGSVQALAKGQVVTETFTVQVSDGSATDTQEVTVTVTGTNDAPVVTGGKFSDTVTEDTQTTATGAISFTDVDTIDVHTWTVSGGGTGTYGNLTIDNNGNWQYVLDAVKSNSLHENQQETETFTVTLSDGKGGTVSKAIEVSVVGSNDLPTVTGGTTGDVEEDNASLQKATGTIAIQDPDVPDSTEFKLLGSDTQTYGTFKIDAATGEWEFDINNTAAQALAEGQEVTHTFTVEITDDYNGVITQDVVITITGDNDQPFISGAQSGDVKEDTTLTTTGSLDVADADVIDTHTWTVSNAGVGKYGSISIDANGDWTYTLNNSSKRVQRLLEGQEEHDFFTVTVNDGNGGVDTKLITIEVTGTNDTPRMTGSRVGTVTEDGTLSVSKKLKPGDADQNDTHTWEVTQFHPSSLGTFSVNAYGWWTFTLDNDKADHLDVGDTVREEYWVKVTDSEGASTTKKVVVTIEGTNDVPALDGDPDADDTHTFAVLNPKGLFGELTMNSDGNWDYALTNSNSRVQALADGETLTDTYRVTVTDSHGEKTEKNLVITIQGTNDDPSITGKTSGTVIEATAGQQEAEGQLTALDIDTTDTHTWKVLAPAGTFGTLAIDEDTGKWTYQLDSTKDATLKLDAGEIAQDTFTVEVDDGNLGKTTQEITINVVGTNTDPSIIGDDTGSIKELAGTGTPPTPNTTTGTLESGDPDGSDTHTWIVVDPSGSYGSLSIDGNGQWTFTLNDSSNSVNQLDEGDTATDTFTVRATDSFGQQSESQVEITITGTNDAPTLSGSQLSKTITEDGATAVSGQLQSGDPDKDDGAEFGISGPPNAGEGTYGVLVVNPTTGQWSYTLNDANSTAIQQLSPTTSLTETFTVFVEDDAGEKVEKTLTITIAGTNDEPEIIGDVAATYTEDNGSGASVSLTGNLDVQEIDIDVADGTDTDTVDTVKFAASTFTGNLGTLTVDENGQWEYLINNDSPQVQGLRQDDTYVETFTVLAEDEFGAIVSKDLTITVKGTNDLPVVSGDDDGTVTATKSESAKGMVVATDVDSLDDVKEWTVVDSDGTYGTLSIDSSTGEWIYTLDAGKTMPATNATADDIFYVQAKDLDDGLSAPFPIVIKVQGSGFPPVGGGGTPNNDQPDIVGDISGSVTEDSLTSESGQLIANDPDVADSHTWSLINSGGTAEPDNKLEGTYGTLELNPATGKWHYVLNNNNPLVQALEPGQVVQETFTVKVTDSSGESNDSDTQTITIDVVGSADHVEVTNPVIETAQVVEETTETDSGTLTVPTGLGTGTWHLPTGEGQYGTLTLDSSGNWSYNLNSSNAAVNQLKEGAKLTETFEVVVVDEYGKTTVDASGNPIKLQVEIDIRGTNDSPNITGELTSSIANTDDDGKVAGSLNSGDPDVGDVHEWRLPNETAANEEQGSYGKLVLNAVTGSYEYQLDQSNATVQNLGQTDTLTETFDVIVRDALGLESSETITITVTGSNDAPVVSGDVSGTAEENSSTPASGKLDATESNSDDSASFIPKEGGNALQGTYGTFEIDAAGNWVYNLYNGQPHVEKLSPDSSVTETFVVTAVDSFGVTTRETVTVTITGTNDDPVISGDATGVVAETAITTASGSLVTADVDEADISSYSVTTASSYGTMTVNPTTGVWEYVVDSNNTTVNSLGKGSSIVDTAVVTVTDKFGGTDTMTINITINGENDTPVIVGNLPSDTDATAQEESVITVTGQLNSGDPDVLDTPDSHIWEVLNDNSPYGSMSIDQSGEWTFDLDNSHSDIQELGAGEEIVFEYQIKVSDQHNESDTQTVSITVKGTNDTPTVSGPLTGSTSEDGTSSTTGDLNVSDVDVNDTHTWSVTGSDTGTYGSITVDANGVWTYTLANGSDAVQNLAAGQTEQDTFQISVFDGTETVTKTVTIDVQGSNDTPSITGDVSGGISQDSASSITGDLNVSDKDLTDTHSWSLVGSATGQYGEITLNASSGEWEYTVNNALLGSDALGEGETDTETFTVQVSDGNGGVTNQNIVITVSGRNDAPTVTAVNVAGTTTLGFTALASGSLTASDPDSNNTSLLWSVSDPNGTYGNLSIDQSGMWSYVIDETKPNASDLISGVTKTETFTIEVEDSHGGISTETVIVTVNGALFSGSITTGNDILIATDENEVIYGDPKGSGVVSQDSFVWQPGSLSSPAGHDIVREFDANNDQLDISAIVEADNLLGLSTLASNIALSESSGSSVLTISDVSGVIQTIELENVGLSELLDHASPNSLSSEEKIERLLDNGSLVVSDNIGDSSANTIGGGILSDSLFGLSGDDILDGDSGSDILVGGSGNDILTGGSGNDLFIWYKGETDSASSHDQITDFTLSTDTSIGDKMDLRDILPDSVDGSDLSSLLGHISASVSSDSSTLELVVTPETGMTQAIDVVIGNAGDYGLSLTSTSSEIVSELMNQNAFKWD</sequence>
<dbReference type="Pfam" id="PF17803">
    <property type="entry name" value="Cadherin_4"/>
    <property type="match status" value="23"/>
</dbReference>
<dbReference type="InterPro" id="IPR013783">
    <property type="entry name" value="Ig-like_fold"/>
</dbReference>
<dbReference type="InterPro" id="IPR015919">
    <property type="entry name" value="Cadherin-like_sf"/>
</dbReference>
<evidence type="ECO:0000313" key="7">
    <source>
        <dbReference type="Proteomes" id="UP001156690"/>
    </source>
</evidence>
<keyword evidence="2" id="KW-0106">Calcium</keyword>
<dbReference type="Pfam" id="PF17963">
    <property type="entry name" value="Big_9"/>
    <property type="match status" value="2"/>
</dbReference>
<evidence type="ECO:0000256" key="2">
    <source>
        <dbReference type="ARBA" id="ARBA00022837"/>
    </source>
</evidence>
<evidence type="ECO:0000256" key="4">
    <source>
        <dbReference type="SAM" id="MobiDB-lite"/>
    </source>
</evidence>
<dbReference type="PROSITE" id="PS50268">
    <property type="entry name" value="CADHERIN_2"/>
    <property type="match status" value="5"/>
</dbReference>
<feature type="domain" description="Cadherin" evidence="5">
    <location>
        <begin position="243"/>
        <end position="347"/>
    </location>
</feature>
<dbReference type="EMBL" id="BSNX01000063">
    <property type="protein sequence ID" value="GLQ74857.1"/>
    <property type="molecule type" value="Genomic_DNA"/>
</dbReference>
<dbReference type="Pfam" id="PF00353">
    <property type="entry name" value="HemolysinCabind"/>
    <property type="match status" value="1"/>
</dbReference>
<dbReference type="GO" id="GO:0005886">
    <property type="term" value="C:plasma membrane"/>
    <property type="evidence" value="ECO:0007669"/>
    <property type="project" value="UniProtKB-SubCell"/>
</dbReference>
<dbReference type="InterPro" id="IPR011049">
    <property type="entry name" value="Serralysin-like_metalloprot_C"/>
</dbReference>
<dbReference type="SUPFAM" id="SSF49313">
    <property type="entry name" value="Cadherin-like"/>
    <property type="match status" value="1"/>
</dbReference>